<dbReference type="GO" id="GO:0000139">
    <property type="term" value="C:Golgi membrane"/>
    <property type="evidence" value="ECO:0007669"/>
    <property type="project" value="UniProtKB-SubCell"/>
</dbReference>
<dbReference type="InterPro" id="IPR027417">
    <property type="entry name" value="P-loop_NTPase"/>
</dbReference>
<keyword evidence="5" id="KW-0735">Signal-anchor</keyword>
<evidence type="ECO:0000256" key="9">
    <source>
        <dbReference type="ARBA" id="ARBA00023180"/>
    </source>
</evidence>
<dbReference type="InterPro" id="IPR036691">
    <property type="entry name" value="Endo/exonu/phosph_ase_sf"/>
</dbReference>
<keyword evidence="8" id="KW-0472">Membrane</keyword>
<dbReference type="Pfam" id="PF06990">
    <property type="entry name" value="Gal-3-0_sulfotr"/>
    <property type="match status" value="1"/>
</dbReference>
<keyword evidence="7" id="KW-0333">Golgi apparatus</keyword>
<proteinExistence type="inferred from homology"/>
<evidence type="ECO:0000256" key="2">
    <source>
        <dbReference type="ARBA" id="ARBA00008124"/>
    </source>
</evidence>
<evidence type="ECO:0000313" key="10">
    <source>
        <dbReference type="EMBL" id="KAK2713042.1"/>
    </source>
</evidence>
<sequence length="421" mass="49194">MKDAYRIEFWNFGTINPDTQLGQINIVMKTLDKYRIDMAALSETRIPQFGTLECENYNVLYSEKERIKADGVALSLSGAVNKCHLDWEPISDRILRARFATTQAKMTFMAVYAPTNESSDSDKDAFYQSLSDATNEVHSHGCLWISYFYGNFYDHVTESIVFKNIDPAIDGKISKFDILVKETWKINDFEKMLGNEFVSLTILRNPVKQFESMFAYMDMRHFYNVSSFKKFLDKLELGAIKEERFMHLYGRNQLSFSLGLEPKFFDNETAIESFINVIDSQFQLVMISEYFDESVILLKNLIGTHIGQMLYVKQLPRKKETKHEVTDKQKKILEKWLKADLRLYEAFKMKLLNSLTKKTKEEARILQQFNAKFQTFCEVSALDFSFTKNHSERFGLIEIQLIKSNRYVFSVLSVFCLNTYL</sequence>
<keyword evidence="6" id="KW-1133">Transmembrane helix</keyword>
<dbReference type="AlphaFoldDB" id="A0AA88HXZ0"/>
<evidence type="ECO:0000256" key="5">
    <source>
        <dbReference type="ARBA" id="ARBA00022968"/>
    </source>
</evidence>
<gene>
    <name evidence="10" type="ORF">QYM36_011668</name>
</gene>
<dbReference type="Proteomes" id="UP001187531">
    <property type="component" value="Unassembled WGS sequence"/>
</dbReference>
<dbReference type="PANTHER" id="PTHR14647:SF87">
    <property type="entry name" value="PUTATIVE-RELATED"/>
    <property type="match status" value="1"/>
</dbReference>
<evidence type="ECO:0000256" key="3">
    <source>
        <dbReference type="ARBA" id="ARBA00022679"/>
    </source>
</evidence>
<evidence type="ECO:0000256" key="6">
    <source>
        <dbReference type="ARBA" id="ARBA00022989"/>
    </source>
</evidence>
<dbReference type="GO" id="GO:0009247">
    <property type="term" value="P:glycolipid biosynthetic process"/>
    <property type="evidence" value="ECO:0007669"/>
    <property type="project" value="InterPro"/>
</dbReference>
<dbReference type="EMBL" id="JAVRJZ010000015">
    <property type="protein sequence ID" value="KAK2713042.1"/>
    <property type="molecule type" value="Genomic_DNA"/>
</dbReference>
<comment type="caution">
    <text evidence="10">The sequence shown here is derived from an EMBL/GenBank/DDBJ whole genome shotgun (WGS) entry which is preliminary data.</text>
</comment>
<keyword evidence="4" id="KW-0812">Transmembrane</keyword>
<dbReference type="SUPFAM" id="SSF56219">
    <property type="entry name" value="DNase I-like"/>
    <property type="match status" value="1"/>
</dbReference>
<evidence type="ECO:0000256" key="7">
    <source>
        <dbReference type="ARBA" id="ARBA00023034"/>
    </source>
</evidence>
<accession>A0AA88HXZ0</accession>
<protein>
    <submittedName>
        <fullName evidence="10">Uncharacterized protein</fullName>
    </submittedName>
</protein>
<evidence type="ECO:0000256" key="4">
    <source>
        <dbReference type="ARBA" id="ARBA00022692"/>
    </source>
</evidence>
<evidence type="ECO:0000256" key="8">
    <source>
        <dbReference type="ARBA" id="ARBA00023136"/>
    </source>
</evidence>
<name>A0AA88HXZ0_ARTSF</name>
<organism evidence="10 11">
    <name type="scientific">Artemia franciscana</name>
    <name type="common">Brine shrimp</name>
    <name type="synonym">Artemia sanfranciscana</name>
    <dbReference type="NCBI Taxonomy" id="6661"/>
    <lineage>
        <taxon>Eukaryota</taxon>
        <taxon>Metazoa</taxon>
        <taxon>Ecdysozoa</taxon>
        <taxon>Arthropoda</taxon>
        <taxon>Crustacea</taxon>
        <taxon>Branchiopoda</taxon>
        <taxon>Anostraca</taxon>
        <taxon>Artemiidae</taxon>
        <taxon>Artemia</taxon>
    </lineage>
</organism>
<dbReference type="GO" id="GO:0001733">
    <property type="term" value="F:galactosylceramide sulfotransferase activity"/>
    <property type="evidence" value="ECO:0007669"/>
    <property type="project" value="InterPro"/>
</dbReference>
<dbReference type="PANTHER" id="PTHR14647">
    <property type="entry name" value="GALACTOSE-3-O-SULFOTRANSFERASE"/>
    <property type="match status" value="1"/>
</dbReference>
<keyword evidence="3" id="KW-0808">Transferase</keyword>
<comment type="similarity">
    <text evidence="2">Belongs to the galactose-3-O-sulfotransferase family.</text>
</comment>
<dbReference type="InterPro" id="IPR009729">
    <property type="entry name" value="Gal-3-0_sulfotransfrase"/>
</dbReference>
<evidence type="ECO:0000256" key="1">
    <source>
        <dbReference type="ARBA" id="ARBA00004323"/>
    </source>
</evidence>
<comment type="subcellular location">
    <subcellularLocation>
        <location evidence="1">Golgi apparatus membrane</location>
        <topology evidence="1">Single-pass type II membrane protein</topology>
    </subcellularLocation>
</comment>
<keyword evidence="9" id="KW-0325">Glycoprotein</keyword>
<evidence type="ECO:0000313" key="11">
    <source>
        <dbReference type="Proteomes" id="UP001187531"/>
    </source>
</evidence>
<keyword evidence="11" id="KW-1185">Reference proteome</keyword>
<reference evidence="10" key="1">
    <citation type="submission" date="2023-07" db="EMBL/GenBank/DDBJ databases">
        <title>Chromosome-level genome assembly of Artemia franciscana.</title>
        <authorList>
            <person name="Jo E."/>
        </authorList>
    </citation>
    <scope>NUCLEOTIDE SEQUENCE</scope>
    <source>
        <tissue evidence="10">Whole body</tissue>
    </source>
</reference>
<dbReference type="Gene3D" id="3.40.50.300">
    <property type="entry name" value="P-loop containing nucleotide triphosphate hydrolases"/>
    <property type="match status" value="1"/>
</dbReference>